<proteinExistence type="predicted"/>
<reference evidence="3 4" key="1">
    <citation type="submission" date="2024-02" db="EMBL/GenBank/DDBJ databases">
        <title>De novo assembly and annotation of 12 fungi associated with fruit tree decline syndrome in Ontario, Canada.</title>
        <authorList>
            <person name="Sulman M."/>
            <person name="Ellouze W."/>
            <person name="Ilyukhin E."/>
        </authorList>
    </citation>
    <scope>NUCLEOTIDE SEQUENCE [LARGE SCALE GENOMIC DNA]</scope>
    <source>
        <strain evidence="3 4">M11/M66-122</strain>
    </source>
</reference>
<dbReference type="GO" id="GO:0005737">
    <property type="term" value="C:cytoplasm"/>
    <property type="evidence" value="ECO:0007669"/>
    <property type="project" value="TreeGrafter"/>
</dbReference>
<evidence type="ECO:0000259" key="2">
    <source>
        <dbReference type="PROSITE" id="PS50076"/>
    </source>
</evidence>
<dbReference type="InterPro" id="IPR052594">
    <property type="entry name" value="J_domain-containing_protein"/>
</dbReference>
<dbReference type="GO" id="GO:0005634">
    <property type="term" value="C:nucleus"/>
    <property type="evidence" value="ECO:0007669"/>
    <property type="project" value="TreeGrafter"/>
</dbReference>
<evidence type="ECO:0000313" key="3">
    <source>
        <dbReference type="EMBL" id="KAK7750755.1"/>
    </source>
</evidence>
<dbReference type="AlphaFoldDB" id="A0AAN9YQV4"/>
<dbReference type="Pfam" id="PF23302">
    <property type="entry name" value="HTH_DNAJC9"/>
    <property type="match status" value="1"/>
</dbReference>
<organism evidence="3 4">
    <name type="scientific">Diatrype stigma</name>
    <dbReference type="NCBI Taxonomy" id="117547"/>
    <lineage>
        <taxon>Eukaryota</taxon>
        <taxon>Fungi</taxon>
        <taxon>Dikarya</taxon>
        <taxon>Ascomycota</taxon>
        <taxon>Pezizomycotina</taxon>
        <taxon>Sordariomycetes</taxon>
        <taxon>Xylariomycetidae</taxon>
        <taxon>Xylariales</taxon>
        <taxon>Diatrypaceae</taxon>
        <taxon>Diatrype</taxon>
    </lineage>
</organism>
<evidence type="ECO:0000313" key="4">
    <source>
        <dbReference type="Proteomes" id="UP001320420"/>
    </source>
</evidence>
<comment type="caution">
    <text evidence="3">The sequence shown here is derived from an EMBL/GenBank/DDBJ whole genome shotgun (WGS) entry which is preliminary data.</text>
</comment>
<dbReference type="Pfam" id="PF00226">
    <property type="entry name" value="DnaJ"/>
    <property type="match status" value="1"/>
</dbReference>
<dbReference type="PANTHER" id="PTHR44144:SF1">
    <property type="entry name" value="DNAJ HOMOLOG SUBFAMILY C MEMBER 9"/>
    <property type="match status" value="1"/>
</dbReference>
<feature type="domain" description="J" evidence="2">
    <location>
        <begin position="16"/>
        <end position="83"/>
    </location>
</feature>
<dbReference type="PANTHER" id="PTHR44144">
    <property type="entry name" value="DNAJ HOMOLOG SUBFAMILY C MEMBER 9"/>
    <property type="match status" value="1"/>
</dbReference>
<dbReference type="CDD" id="cd06257">
    <property type="entry name" value="DnaJ"/>
    <property type="match status" value="1"/>
</dbReference>
<protein>
    <recommendedName>
        <fullName evidence="2">J domain-containing protein</fullName>
    </recommendedName>
</protein>
<dbReference type="GO" id="GO:0031072">
    <property type="term" value="F:heat shock protein binding"/>
    <property type="evidence" value="ECO:0007669"/>
    <property type="project" value="TreeGrafter"/>
</dbReference>
<dbReference type="EMBL" id="JAKJXP020000059">
    <property type="protein sequence ID" value="KAK7750755.1"/>
    <property type="molecule type" value="Genomic_DNA"/>
</dbReference>
<dbReference type="FunFam" id="1.10.287.110:FF:000110">
    <property type="entry name" value="DnaJ domain protein (AFU_orthologue AFUA_2G13210)"/>
    <property type="match status" value="1"/>
</dbReference>
<dbReference type="PROSITE" id="PS50076">
    <property type="entry name" value="DNAJ_2"/>
    <property type="match status" value="1"/>
</dbReference>
<dbReference type="InterPro" id="IPR036869">
    <property type="entry name" value="J_dom_sf"/>
</dbReference>
<gene>
    <name evidence="3" type="ORF">SLS62_007306</name>
</gene>
<dbReference type="PROSITE" id="PS00636">
    <property type="entry name" value="DNAJ_1"/>
    <property type="match status" value="1"/>
</dbReference>
<feature type="region of interest" description="Disordered" evidence="1">
    <location>
        <begin position="234"/>
        <end position="296"/>
    </location>
</feature>
<evidence type="ECO:0000256" key="1">
    <source>
        <dbReference type="SAM" id="MobiDB-lite"/>
    </source>
</evidence>
<keyword evidence="4" id="KW-1185">Reference proteome</keyword>
<feature type="compositionally biased region" description="Basic residues" evidence="1">
    <location>
        <begin position="262"/>
        <end position="271"/>
    </location>
</feature>
<sequence>MPASEDILEGEPPVIDPYEVLGIERVATPDQIKSAYRKAALRHHPDKVPDDQKAEAHEKFQSVAFAYAVLSDPARRERYDATGSTSESIVDSDGFSWSDFYREQFRDAINEDSIAKFAEKYKGSDEERDDLLISYEECKGDMNMIYETVMLSNPLEDEERFRKLIDEAIAKKDVTAYKSYTHESKKSRQARLNEARKEAGEAEEYAKELGVHDKMFGGKKKKTKKDAEQDLAALIQGNQRKRDQSSFLDDLAAKYAGPSASKKGKGKTGKKRAAEEEPSEEAFQAAASRLRKKSRK</sequence>
<dbReference type="Proteomes" id="UP001320420">
    <property type="component" value="Unassembled WGS sequence"/>
</dbReference>
<dbReference type="SMART" id="SM00271">
    <property type="entry name" value="DnaJ"/>
    <property type="match status" value="1"/>
</dbReference>
<dbReference type="Gene3D" id="1.10.287.110">
    <property type="entry name" value="DnaJ domain"/>
    <property type="match status" value="1"/>
</dbReference>
<dbReference type="PRINTS" id="PR00625">
    <property type="entry name" value="JDOMAIN"/>
</dbReference>
<dbReference type="InterPro" id="IPR056453">
    <property type="entry name" value="HTH_DNAJC9"/>
</dbReference>
<dbReference type="InterPro" id="IPR018253">
    <property type="entry name" value="DnaJ_domain_CS"/>
</dbReference>
<dbReference type="SUPFAM" id="SSF46565">
    <property type="entry name" value="Chaperone J-domain"/>
    <property type="match status" value="1"/>
</dbReference>
<dbReference type="InterPro" id="IPR001623">
    <property type="entry name" value="DnaJ_domain"/>
</dbReference>
<name>A0AAN9YQV4_9PEZI</name>
<accession>A0AAN9YQV4</accession>